<accession>A0A433V5I0</accession>
<dbReference type="InterPro" id="IPR054181">
    <property type="entry name" value="DUF6888"/>
</dbReference>
<dbReference type="Pfam" id="PF21828">
    <property type="entry name" value="DUF6888"/>
    <property type="match status" value="1"/>
</dbReference>
<organism evidence="2 3">
    <name type="scientific">Dulcicalothrix desertica PCC 7102</name>
    <dbReference type="NCBI Taxonomy" id="232991"/>
    <lineage>
        <taxon>Bacteria</taxon>
        <taxon>Bacillati</taxon>
        <taxon>Cyanobacteriota</taxon>
        <taxon>Cyanophyceae</taxon>
        <taxon>Nostocales</taxon>
        <taxon>Calotrichaceae</taxon>
        <taxon>Dulcicalothrix</taxon>
    </lineage>
</organism>
<comment type="caution">
    <text evidence="2">The sequence shown here is derived from an EMBL/GenBank/DDBJ whole genome shotgun (WGS) entry which is preliminary data.</text>
</comment>
<proteinExistence type="predicted"/>
<reference evidence="2" key="1">
    <citation type="submission" date="2018-12" db="EMBL/GenBank/DDBJ databases">
        <authorList>
            <person name="Will S."/>
            <person name="Neumann-Schaal M."/>
            <person name="Henke P."/>
        </authorList>
    </citation>
    <scope>NUCLEOTIDE SEQUENCE</scope>
    <source>
        <strain evidence="2">PCC 7102</strain>
    </source>
</reference>
<dbReference type="RefSeq" id="WP_127085038.1">
    <property type="nucleotide sequence ID" value="NZ_RSCL01000020.1"/>
</dbReference>
<keyword evidence="3" id="KW-1185">Reference proteome</keyword>
<protein>
    <recommendedName>
        <fullName evidence="1">DUF6888 domain-containing protein</fullName>
    </recommendedName>
</protein>
<dbReference type="EMBL" id="RSCL01000020">
    <property type="protein sequence ID" value="RUT01354.1"/>
    <property type="molecule type" value="Genomic_DNA"/>
</dbReference>
<reference evidence="2" key="2">
    <citation type="journal article" date="2019" name="Genome Biol. Evol.">
        <title>Day and night: Metabolic profiles and evolutionary relationships of six axenic non-marine cyanobacteria.</title>
        <authorList>
            <person name="Will S.E."/>
            <person name="Henke P."/>
            <person name="Boedeker C."/>
            <person name="Huang S."/>
            <person name="Brinkmann H."/>
            <person name="Rohde M."/>
            <person name="Jarek M."/>
            <person name="Friedl T."/>
            <person name="Seufert S."/>
            <person name="Schumacher M."/>
            <person name="Overmann J."/>
            <person name="Neumann-Schaal M."/>
            <person name="Petersen J."/>
        </authorList>
    </citation>
    <scope>NUCLEOTIDE SEQUENCE [LARGE SCALE GENOMIC DNA]</scope>
    <source>
        <strain evidence="2">PCC 7102</strain>
    </source>
</reference>
<gene>
    <name evidence="2" type="ORF">DSM106972_069050</name>
</gene>
<dbReference type="Proteomes" id="UP000271624">
    <property type="component" value="Unassembled WGS sequence"/>
</dbReference>
<dbReference type="AlphaFoldDB" id="A0A433V5I0"/>
<sequence length="61" mass="7177">MSQMPTVAQLERQYSIVYQLTYFALQPIHLVCMDSRTRYLYIIAGNDEELEFQITPDGEVF</sequence>
<evidence type="ECO:0000313" key="2">
    <source>
        <dbReference type="EMBL" id="RUT01354.1"/>
    </source>
</evidence>
<dbReference type="OrthoDB" id="427187at2"/>
<evidence type="ECO:0000259" key="1">
    <source>
        <dbReference type="Pfam" id="PF21828"/>
    </source>
</evidence>
<feature type="domain" description="DUF6888" evidence="1">
    <location>
        <begin position="4"/>
        <end position="60"/>
    </location>
</feature>
<name>A0A433V5I0_9CYAN</name>
<evidence type="ECO:0000313" key="3">
    <source>
        <dbReference type="Proteomes" id="UP000271624"/>
    </source>
</evidence>